<dbReference type="InterPro" id="IPR050090">
    <property type="entry name" value="Tyrosine_recombinase_XerCD"/>
</dbReference>
<dbReference type="PANTHER" id="PTHR30349:SF90">
    <property type="entry name" value="TYROSINE RECOMBINASE XERD"/>
    <property type="match status" value="1"/>
</dbReference>
<dbReference type="GO" id="GO:0003677">
    <property type="term" value="F:DNA binding"/>
    <property type="evidence" value="ECO:0007669"/>
    <property type="project" value="UniProtKB-UniRule"/>
</dbReference>
<dbReference type="InterPro" id="IPR011010">
    <property type="entry name" value="DNA_brk_join_enz"/>
</dbReference>
<gene>
    <name evidence="6" type="ORF">FH715_27945</name>
</gene>
<name>A0A5C4UGJ6_9ACTN</name>
<evidence type="ECO:0000259" key="5">
    <source>
        <dbReference type="PROSITE" id="PS51900"/>
    </source>
</evidence>
<dbReference type="Gene3D" id="1.10.150.130">
    <property type="match status" value="1"/>
</dbReference>
<dbReference type="AlphaFoldDB" id="A0A5C4UGJ6"/>
<evidence type="ECO:0000259" key="4">
    <source>
        <dbReference type="PROSITE" id="PS51898"/>
    </source>
</evidence>
<dbReference type="EMBL" id="VDGT01000047">
    <property type="protein sequence ID" value="TNM22472.1"/>
    <property type="molecule type" value="Genomic_DNA"/>
</dbReference>
<dbReference type="InterPro" id="IPR010998">
    <property type="entry name" value="Integrase_recombinase_N"/>
</dbReference>
<dbReference type="Pfam" id="PF00589">
    <property type="entry name" value="Phage_integrase"/>
    <property type="match status" value="1"/>
</dbReference>
<feature type="domain" description="Tyr recombinase" evidence="4">
    <location>
        <begin position="381"/>
        <end position="578"/>
    </location>
</feature>
<keyword evidence="7" id="KW-1185">Reference proteome</keyword>
<protein>
    <submittedName>
        <fullName evidence="6">Site-specific integrase</fullName>
    </submittedName>
</protein>
<dbReference type="Proteomes" id="UP000311713">
    <property type="component" value="Unassembled WGS sequence"/>
</dbReference>
<accession>A0A5C4UGJ6</accession>
<dbReference type="InterPro" id="IPR002104">
    <property type="entry name" value="Integrase_catalytic"/>
</dbReference>
<keyword evidence="1 3" id="KW-0238">DNA-binding</keyword>
<sequence>MTALALAPAPAPDRLRCHAPREEYFGWVRATFADAPASIKSRRYFYNRFLKHWPDLEDWFAEPLLVRLDLHGRVAHEPGKRTGPSHDAGPYLAYLSLVHGIRLDADYVLSRNFDSLFVPKVAAGLGLDLDLLDSLSARMLQLGYAPVSGRSVLTWTFTRLLLMRGNPDLRAIRLDDLTALAGEIKRYCARPEAGFVRASHVSNARRRMPMDQLAEIYQKACLTRLHGVHVLLFNIGQVPEPPFHGLKTAERWRTELTPPETPPALAAPVTRWLSGRLQTSDRAESVRHSRDAFRYFLRWLARAHPNIDAMTQLERRHIEGFMAHLHEHTNARTGRPLTARSRYTYLSPLLQFFRETSQWGWSDVPGRPLLGRSDMPKLPSALPRFIPRAELDRLMEAVEELEDPHQRAALLLLRWSGARRGEIARLTLDCLDAYPDGYPRLRIPVGKTYTERMVPLHPQAADALRDLINAAKAANAAARHDAWAQRPVRYVFMRRGKPMGRHFLYEDALEIACRKAGLVDGDGNPTVTAHRFRHTVGTQLAEGGAQIQTIMAILGHRNAQMSATYSHISDPVLKEQYEKVIAAGGRIAGPAAEELLTSRIGEDTLNWLKTNFFKTELELGHCLRAPAEGPCECDLYLRCSKFLTTSEYAPRLRARLTREQQLAQDAVERGWPREVERHNAIADRIRGLLADLGESTEPGPDDHC</sequence>
<dbReference type="InterPro" id="IPR013762">
    <property type="entry name" value="Integrase-like_cat_sf"/>
</dbReference>
<dbReference type="Gene3D" id="1.10.443.10">
    <property type="entry name" value="Intergrase catalytic core"/>
    <property type="match status" value="1"/>
</dbReference>
<keyword evidence="2" id="KW-0233">DNA recombination</keyword>
<feature type="domain" description="Core-binding (CB)" evidence="5">
    <location>
        <begin position="260"/>
        <end position="357"/>
    </location>
</feature>
<organism evidence="6 7">
    <name type="scientific">Streptomyces sedi</name>
    <dbReference type="NCBI Taxonomy" id="555059"/>
    <lineage>
        <taxon>Bacteria</taxon>
        <taxon>Bacillati</taxon>
        <taxon>Actinomycetota</taxon>
        <taxon>Actinomycetes</taxon>
        <taxon>Kitasatosporales</taxon>
        <taxon>Streptomycetaceae</taxon>
        <taxon>Streptomyces</taxon>
    </lineage>
</organism>
<reference evidence="6 7" key="1">
    <citation type="submission" date="2019-06" db="EMBL/GenBank/DDBJ databases">
        <title>Draft genome of Streptomyces sedi sp. JCM16909.</title>
        <authorList>
            <person name="Klykleung N."/>
            <person name="Tanasupawat S."/>
            <person name="Kudo T."/>
            <person name="Yuki M."/>
            <person name="Ohkuma M."/>
        </authorList>
    </citation>
    <scope>NUCLEOTIDE SEQUENCE [LARGE SCALE GENOMIC DNA]</scope>
    <source>
        <strain evidence="6 7">JCM 16909</strain>
    </source>
</reference>
<evidence type="ECO:0000256" key="1">
    <source>
        <dbReference type="ARBA" id="ARBA00023125"/>
    </source>
</evidence>
<evidence type="ECO:0000256" key="2">
    <source>
        <dbReference type="ARBA" id="ARBA00023172"/>
    </source>
</evidence>
<dbReference type="RefSeq" id="WP_139650298.1">
    <property type="nucleotide sequence ID" value="NZ_BAAAZS010000174.1"/>
</dbReference>
<dbReference type="GO" id="GO:0015074">
    <property type="term" value="P:DNA integration"/>
    <property type="evidence" value="ECO:0007669"/>
    <property type="project" value="InterPro"/>
</dbReference>
<dbReference type="PROSITE" id="PS51900">
    <property type="entry name" value="CB"/>
    <property type="match status" value="1"/>
</dbReference>
<dbReference type="PROSITE" id="PS51898">
    <property type="entry name" value="TYR_RECOMBINASE"/>
    <property type="match status" value="1"/>
</dbReference>
<evidence type="ECO:0000256" key="3">
    <source>
        <dbReference type="PROSITE-ProRule" id="PRU01248"/>
    </source>
</evidence>
<dbReference type="InterPro" id="IPR044068">
    <property type="entry name" value="CB"/>
</dbReference>
<proteinExistence type="predicted"/>
<dbReference type="GO" id="GO:0006310">
    <property type="term" value="P:DNA recombination"/>
    <property type="evidence" value="ECO:0007669"/>
    <property type="project" value="UniProtKB-KW"/>
</dbReference>
<dbReference type="CDD" id="cd00796">
    <property type="entry name" value="INT_Rci_Hp1_C"/>
    <property type="match status" value="1"/>
</dbReference>
<dbReference type="SUPFAM" id="SSF56349">
    <property type="entry name" value="DNA breaking-rejoining enzymes"/>
    <property type="match status" value="1"/>
</dbReference>
<dbReference type="PANTHER" id="PTHR30349">
    <property type="entry name" value="PHAGE INTEGRASE-RELATED"/>
    <property type="match status" value="1"/>
</dbReference>
<dbReference type="OrthoDB" id="8421690at2"/>
<evidence type="ECO:0000313" key="7">
    <source>
        <dbReference type="Proteomes" id="UP000311713"/>
    </source>
</evidence>
<evidence type="ECO:0000313" key="6">
    <source>
        <dbReference type="EMBL" id="TNM22472.1"/>
    </source>
</evidence>
<comment type="caution">
    <text evidence="6">The sequence shown here is derived from an EMBL/GenBank/DDBJ whole genome shotgun (WGS) entry which is preliminary data.</text>
</comment>